<dbReference type="STRING" id="1114924.SAMN05216258_108214"/>
<dbReference type="PANTHER" id="PTHR43377:SF8">
    <property type="entry name" value="BLR3664 PROTEIN"/>
    <property type="match status" value="1"/>
</dbReference>
<dbReference type="Pfam" id="PF22725">
    <property type="entry name" value="GFO_IDH_MocA_C3"/>
    <property type="match status" value="1"/>
</dbReference>
<dbReference type="PANTHER" id="PTHR43377">
    <property type="entry name" value="BILIVERDIN REDUCTASE A"/>
    <property type="match status" value="1"/>
</dbReference>
<dbReference type="SUPFAM" id="SSF55347">
    <property type="entry name" value="Glyceraldehyde-3-phosphate dehydrogenase-like, C-terminal domain"/>
    <property type="match status" value="1"/>
</dbReference>
<dbReference type="Proteomes" id="UP000199377">
    <property type="component" value="Unassembled WGS sequence"/>
</dbReference>
<dbReference type="AlphaFoldDB" id="A0A1I3JYS5"/>
<dbReference type="InterPro" id="IPR000683">
    <property type="entry name" value="Gfo/Idh/MocA-like_OxRdtase_N"/>
</dbReference>
<accession>A0A1I3JYS5</accession>
<proteinExistence type="predicted"/>
<name>A0A1I3JYS5_9RHOB</name>
<dbReference type="InterPro" id="IPR055170">
    <property type="entry name" value="GFO_IDH_MocA-like_dom"/>
</dbReference>
<dbReference type="SUPFAM" id="SSF51735">
    <property type="entry name" value="NAD(P)-binding Rossmann-fold domains"/>
    <property type="match status" value="1"/>
</dbReference>
<reference evidence="3 4" key="1">
    <citation type="submission" date="2016-10" db="EMBL/GenBank/DDBJ databases">
        <authorList>
            <person name="de Groot N.N."/>
        </authorList>
    </citation>
    <scope>NUCLEOTIDE SEQUENCE [LARGE SCALE GENOMIC DNA]</scope>
    <source>
        <strain evidence="3 4">CGMCC 1.11030</strain>
    </source>
</reference>
<sequence length="373" mass="38702">MSARVPVVVIGAGREGLRQARLAADCEGLSLLAVIDPADSARERAAEAGFPVAAELDEAPAGVAAAIIALPIASRASTAEAVAARGLPTLTDRGLSQSLRDGRRIRDAYARSGAPLLVGHHRRHHPAVAAAREAARGGLLGRIVAADAVWMLRQPEDGGGFAWRVRSGSGAALTQFANEVDLLRWLIGDIVSVCALTSRATPQSPETDSAGAVLRFRSGALATALLSSVALSPWGWEAGTGDDEDIARSGEDALRLVGSEGAMSLPSLTYWRHNGAGKGDWSRALSRLPLPSPTLDPRAAQLDHFARVARGEAAPLVDADDALMSLAAALAVEESARTGKMLAPDPDRPDAWEPTAAAIFRGLAAPDPTSGDE</sequence>
<dbReference type="InterPro" id="IPR036291">
    <property type="entry name" value="NAD(P)-bd_dom_sf"/>
</dbReference>
<dbReference type="RefSeq" id="WP_092861937.1">
    <property type="nucleotide sequence ID" value="NZ_FOQH01000008.1"/>
</dbReference>
<dbReference type="Pfam" id="PF01408">
    <property type="entry name" value="GFO_IDH_MocA"/>
    <property type="match status" value="1"/>
</dbReference>
<evidence type="ECO:0000313" key="4">
    <source>
        <dbReference type="Proteomes" id="UP000199377"/>
    </source>
</evidence>
<dbReference type="EMBL" id="FOQH01000008">
    <property type="protein sequence ID" value="SFI65208.1"/>
    <property type="molecule type" value="Genomic_DNA"/>
</dbReference>
<feature type="domain" description="GFO/IDH/MocA-like oxidoreductase" evidence="2">
    <location>
        <begin position="129"/>
        <end position="262"/>
    </location>
</feature>
<keyword evidence="4" id="KW-1185">Reference proteome</keyword>
<dbReference type="GO" id="GO:0000166">
    <property type="term" value="F:nucleotide binding"/>
    <property type="evidence" value="ECO:0007669"/>
    <property type="project" value="InterPro"/>
</dbReference>
<dbReference type="OrthoDB" id="9792935at2"/>
<gene>
    <name evidence="3" type="ORF">SAMN05216258_108214</name>
</gene>
<dbReference type="Gene3D" id="3.30.360.10">
    <property type="entry name" value="Dihydrodipicolinate Reductase, domain 2"/>
    <property type="match status" value="1"/>
</dbReference>
<evidence type="ECO:0000259" key="1">
    <source>
        <dbReference type="Pfam" id="PF01408"/>
    </source>
</evidence>
<protein>
    <submittedName>
        <fullName evidence="3">Predicted dehydrogenase</fullName>
    </submittedName>
</protein>
<dbReference type="InterPro" id="IPR051450">
    <property type="entry name" value="Gfo/Idh/MocA_Oxidoreductases"/>
</dbReference>
<feature type="domain" description="Gfo/Idh/MocA-like oxidoreductase N-terminal" evidence="1">
    <location>
        <begin position="7"/>
        <end position="120"/>
    </location>
</feature>
<organism evidence="3 4">
    <name type="scientific">Albimonas pacifica</name>
    <dbReference type="NCBI Taxonomy" id="1114924"/>
    <lineage>
        <taxon>Bacteria</taxon>
        <taxon>Pseudomonadati</taxon>
        <taxon>Pseudomonadota</taxon>
        <taxon>Alphaproteobacteria</taxon>
        <taxon>Rhodobacterales</taxon>
        <taxon>Paracoccaceae</taxon>
        <taxon>Albimonas</taxon>
    </lineage>
</organism>
<evidence type="ECO:0000313" key="3">
    <source>
        <dbReference type="EMBL" id="SFI65208.1"/>
    </source>
</evidence>
<evidence type="ECO:0000259" key="2">
    <source>
        <dbReference type="Pfam" id="PF22725"/>
    </source>
</evidence>
<dbReference type="Gene3D" id="3.40.50.720">
    <property type="entry name" value="NAD(P)-binding Rossmann-like Domain"/>
    <property type="match status" value="1"/>
</dbReference>